<gene>
    <name evidence="3" type="ORF">BKA59DRAFT_527345</name>
</gene>
<accession>A0A8K0RZJ6</accession>
<keyword evidence="4" id="KW-1185">Reference proteome</keyword>
<keyword evidence="2" id="KW-0732">Signal</keyword>
<feature type="signal peptide" evidence="2">
    <location>
        <begin position="1"/>
        <end position="22"/>
    </location>
</feature>
<name>A0A8K0RZJ6_9HYPO</name>
<dbReference type="OrthoDB" id="5104529at2759"/>
<feature type="compositionally biased region" description="Polar residues" evidence="1">
    <location>
        <begin position="27"/>
        <end position="44"/>
    </location>
</feature>
<evidence type="ECO:0000256" key="2">
    <source>
        <dbReference type="SAM" id="SignalP"/>
    </source>
</evidence>
<reference evidence="3" key="1">
    <citation type="journal article" date="2021" name="Nat. Commun.">
        <title>Genetic determinants of endophytism in the Arabidopsis root mycobiome.</title>
        <authorList>
            <person name="Mesny F."/>
            <person name="Miyauchi S."/>
            <person name="Thiergart T."/>
            <person name="Pickel B."/>
            <person name="Atanasova L."/>
            <person name="Karlsson M."/>
            <person name="Huettel B."/>
            <person name="Barry K.W."/>
            <person name="Haridas S."/>
            <person name="Chen C."/>
            <person name="Bauer D."/>
            <person name="Andreopoulos W."/>
            <person name="Pangilinan J."/>
            <person name="LaButti K."/>
            <person name="Riley R."/>
            <person name="Lipzen A."/>
            <person name="Clum A."/>
            <person name="Drula E."/>
            <person name="Henrissat B."/>
            <person name="Kohler A."/>
            <person name="Grigoriev I.V."/>
            <person name="Martin F.M."/>
            <person name="Hacquard S."/>
        </authorList>
    </citation>
    <scope>NUCLEOTIDE SEQUENCE</scope>
    <source>
        <strain evidence="3">MPI-SDFR-AT-0068</strain>
    </source>
</reference>
<evidence type="ECO:0000256" key="1">
    <source>
        <dbReference type="SAM" id="MobiDB-lite"/>
    </source>
</evidence>
<dbReference type="EMBL" id="JAGPXF010000004">
    <property type="protein sequence ID" value="KAH7245579.1"/>
    <property type="molecule type" value="Genomic_DNA"/>
</dbReference>
<evidence type="ECO:0000313" key="4">
    <source>
        <dbReference type="Proteomes" id="UP000813427"/>
    </source>
</evidence>
<sequence>MSSIRSLIALVAIGLLSTGASAGPCKPSTSASISDETTTHTGTAIDSTSTFLTQDSASSGIMIEESSTAIAHPTTTSEALVASTTAQPSTSTSVCHIENPTNYIQNPSFESPTPSSEDSVIPWTAQFNAEFKHQSDGRPAHSGNYMVIVRLQNPRFDDRGEVSQQVTGLTVGSWYRASYYWTPTYISNPTWGNRCYIGVIAGASHSSYDDEYVSYTNPGEFSQRSFDFKASSSDLKLTFYVGCDYADIIVDHFILDDFELVEICPPSESHVQI</sequence>
<evidence type="ECO:0000313" key="3">
    <source>
        <dbReference type="EMBL" id="KAH7245579.1"/>
    </source>
</evidence>
<dbReference type="AlphaFoldDB" id="A0A8K0RZJ6"/>
<dbReference type="Proteomes" id="UP000813427">
    <property type="component" value="Unassembled WGS sequence"/>
</dbReference>
<feature type="region of interest" description="Disordered" evidence="1">
    <location>
        <begin position="22"/>
        <end position="44"/>
    </location>
</feature>
<feature type="chain" id="PRO_5035479959" evidence="2">
    <location>
        <begin position="23"/>
        <end position="273"/>
    </location>
</feature>
<comment type="caution">
    <text evidence="3">The sequence shown here is derived from an EMBL/GenBank/DDBJ whole genome shotgun (WGS) entry which is preliminary data.</text>
</comment>
<proteinExistence type="predicted"/>
<organism evidence="3 4">
    <name type="scientific">Fusarium tricinctum</name>
    <dbReference type="NCBI Taxonomy" id="61284"/>
    <lineage>
        <taxon>Eukaryota</taxon>
        <taxon>Fungi</taxon>
        <taxon>Dikarya</taxon>
        <taxon>Ascomycota</taxon>
        <taxon>Pezizomycotina</taxon>
        <taxon>Sordariomycetes</taxon>
        <taxon>Hypocreomycetidae</taxon>
        <taxon>Hypocreales</taxon>
        <taxon>Nectriaceae</taxon>
        <taxon>Fusarium</taxon>
        <taxon>Fusarium tricinctum species complex</taxon>
    </lineage>
</organism>
<dbReference type="Gene3D" id="2.60.120.260">
    <property type="entry name" value="Galactose-binding domain-like"/>
    <property type="match status" value="1"/>
</dbReference>
<protein>
    <submittedName>
        <fullName evidence="3">Uncharacterized protein</fullName>
    </submittedName>
</protein>